<dbReference type="InterPro" id="IPR051055">
    <property type="entry name" value="PIF1_helicase"/>
</dbReference>
<organism evidence="2 3">
    <name type="scientific">Coprinopsis marcescibilis</name>
    <name type="common">Agaric fungus</name>
    <name type="synonym">Psathyrella marcescibilis</name>
    <dbReference type="NCBI Taxonomy" id="230819"/>
    <lineage>
        <taxon>Eukaryota</taxon>
        <taxon>Fungi</taxon>
        <taxon>Dikarya</taxon>
        <taxon>Basidiomycota</taxon>
        <taxon>Agaricomycotina</taxon>
        <taxon>Agaricomycetes</taxon>
        <taxon>Agaricomycetidae</taxon>
        <taxon>Agaricales</taxon>
        <taxon>Agaricineae</taxon>
        <taxon>Psathyrellaceae</taxon>
        <taxon>Coprinopsis</taxon>
    </lineage>
</organism>
<dbReference type="PANTHER" id="PTHR47642:SF5">
    <property type="entry name" value="ATP-DEPENDENT DNA HELICASE"/>
    <property type="match status" value="1"/>
</dbReference>
<accession>A0A5C3L6C4</accession>
<evidence type="ECO:0000313" key="3">
    <source>
        <dbReference type="Proteomes" id="UP000307440"/>
    </source>
</evidence>
<name>A0A5C3L6C4_COPMA</name>
<dbReference type="STRING" id="230819.A0A5C3L6C4"/>
<dbReference type="Gene3D" id="3.40.50.300">
    <property type="entry name" value="P-loop containing nucleotide triphosphate hydrolases"/>
    <property type="match status" value="1"/>
</dbReference>
<evidence type="ECO:0008006" key="4">
    <source>
        <dbReference type="Google" id="ProtNLM"/>
    </source>
</evidence>
<dbReference type="PANTHER" id="PTHR47642">
    <property type="entry name" value="ATP-DEPENDENT DNA HELICASE"/>
    <property type="match status" value="1"/>
</dbReference>
<evidence type="ECO:0000313" key="2">
    <source>
        <dbReference type="EMBL" id="TFK23758.1"/>
    </source>
</evidence>
<gene>
    <name evidence="2" type="ORF">FA15DRAFT_564806</name>
</gene>
<proteinExistence type="predicted"/>
<reference evidence="2 3" key="1">
    <citation type="journal article" date="2019" name="Nat. Ecol. Evol.">
        <title>Megaphylogeny resolves global patterns of mushroom evolution.</title>
        <authorList>
            <person name="Varga T."/>
            <person name="Krizsan K."/>
            <person name="Foldi C."/>
            <person name="Dima B."/>
            <person name="Sanchez-Garcia M."/>
            <person name="Sanchez-Ramirez S."/>
            <person name="Szollosi G.J."/>
            <person name="Szarkandi J.G."/>
            <person name="Papp V."/>
            <person name="Albert L."/>
            <person name="Andreopoulos W."/>
            <person name="Angelini C."/>
            <person name="Antonin V."/>
            <person name="Barry K.W."/>
            <person name="Bougher N.L."/>
            <person name="Buchanan P."/>
            <person name="Buyck B."/>
            <person name="Bense V."/>
            <person name="Catcheside P."/>
            <person name="Chovatia M."/>
            <person name="Cooper J."/>
            <person name="Damon W."/>
            <person name="Desjardin D."/>
            <person name="Finy P."/>
            <person name="Geml J."/>
            <person name="Haridas S."/>
            <person name="Hughes K."/>
            <person name="Justo A."/>
            <person name="Karasinski D."/>
            <person name="Kautmanova I."/>
            <person name="Kiss B."/>
            <person name="Kocsube S."/>
            <person name="Kotiranta H."/>
            <person name="LaButti K.M."/>
            <person name="Lechner B.E."/>
            <person name="Liimatainen K."/>
            <person name="Lipzen A."/>
            <person name="Lukacs Z."/>
            <person name="Mihaltcheva S."/>
            <person name="Morgado L.N."/>
            <person name="Niskanen T."/>
            <person name="Noordeloos M.E."/>
            <person name="Ohm R.A."/>
            <person name="Ortiz-Santana B."/>
            <person name="Ovrebo C."/>
            <person name="Racz N."/>
            <person name="Riley R."/>
            <person name="Savchenko A."/>
            <person name="Shiryaev A."/>
            <person name="Soop K."/>
            <person name="Spirin V."/>
            <person name="Szebenyi C."/>
            <person name="Tomsovsky M."/>
            <person name="Tulloss R.E."/>
            <person name="Uehling J."/>
            <person name="Grigoriev I.V."/>
            <person name="Vagvolgyi C."/>
            <person name="Papp T."/>
            <person name="Martin F.M."/>
            <person name="Miettinen O."/>
            <person name="Hibbett D.S."/>
            <person name="Nagy L.G."/>
        </authorList>
    </citation>
    <scope>NUCLEOTIDE SEQUENCE [LARGE SCALE GENOMIC DNA]</scope>
    <source>
        <strain evidence="2 3">CBS 121175</strain>
    </source>
</reference>
<dbReference type="OrthoDB" id="3259294at2759"/>
<feature type="non-terminal residue" evidence="2">
    <location>
        <position position="523"/>
    </location>
</feature>
<evidence type="ECO:0000256" key="1">
    <source>
        <dbReference type="SAM" id="MobiDB-lite"/>
    </source>
</evidence>
<dbReference type="InterPro" id="IPR027417">
    <property type="entry name" value="P-loop_NTPase"/>
</dbReference>
<feature type="region of interest" description="Disordered" evidence="1">
    <location>
        <begin position="267"/>
        <end position="291"/>
    </location>
</feature>
<keyword evidence="3" id="KW-1185">Reference proteome</keyword>
<sequence>VHSARKMILRVVNTIGAKMELGAPMASLYLLQNPDHYTSHSFVTFSWKPFVVHIQNDVQLLQECQEKSEDSVKESPDLEFSRNVRLLDTHHTCVSDVQIKGHINNEDNVRIQRASNFYIGRSSVDDYVYRPVQHEPVCPYEGIQCAVHCSHGQTRSDLSFFHYLDEHPLAQTHKVACNPQRRSCIVPNLIGPQLPRVDYRDPEDFHCTMLTLFKPWRNGTDLKTHTSTWKAAFNSFEFTKRHLELIRNFNIQFECYDARDDYHAQRRADEATVGQNDSWDGQEYDDSTTRSDADDKYWLPKGIKGSWAKGQDDHMDDVSASLLHAGWKIGGQVGRVQFGELLEVEHDMGATYWDNIIKDAKKQLWKDKYNSMDGLLSQQDVKPSNSIIRDEVYLVNGSFFRYDFIPPNKDWIYVMDKLVSDSKLNADQERAFRIVGNHACATAPDQLLMYMGGMAGSGKTRVINTLVSFFNERCEPYRLVLLGPTGTSAALIGGSTYHSFLCLSSGAFGGMRSSMVSIEDVHD</sequence>
<dbReference type="Proteomes" id="UP000307440">
    <property type="component" value="Unassembled WGS sequence"/>
</dbReference>
<dbReference type="EMBL" id="ML210212">
    <property type="protein sequence ID" value="TFK23758.1"/>
    <property type="molecule type" value="Genomic_DNA"/>
</dbReference>
<dbReference type="SUPFAM" id="SSF52540">
    <property type="entry name" value="P-loop containing nucleoside triphosphate hydrolases"/>
    <property type="match status" value="1"/>
</dbReference>
<feature type="non-terminal residue" evidence="2">
    <location>
        <position position="1"/>
    </location>
</feature>
<dbReference type="AlphaFoldDB" id="A0A5C3L6C4"/>
<protein>
    <recommendedName>
        <fullName evidence="4">ATP-dependent DNA helicase</fullName>
    </recommendedName>
</protein>